<feature type="region of interest" description="Disordered" evidence="1">
    <location>
        <begin position="1521"/>
        <end position="1611"/>
    </location>
</feature>
<dbReference type="PANTHER" id="PTHR46967">
    <property type="entry name" value="INSULIN-LIKE GROWTH FACTOR BINDING PROTEIN,N-TERMINAL"/>
    <property type="match status" value="1"/>
</dbReference>
<proteinExistence type="predicted"/>
<keyword evidence="3" id="KW-0732">Signal</keyword>
<feature type="signal peptide" evidence="3">
    <location>
        <begin position="1"/>
        <end position="22"/>
    </location>
</feature>
<organism evidence="5 6">
    <name type="scientific">Tetraparma gracilis</name>
    <dbReference type="NCBI Taxonomy" id="2962635"/>
    <lineage>
        <taxon>Eukaryota</taxon>
        <taxon>Sar</taxon>
        <taxon>Stramenopiles</taxon>
        <taxon>Ochrophyta</taxon>
        <taxon>Bolidophyceae</taxon>
        <taxon>Parmales</taxon>
        <taxon>Triparmaceae</taxon>
        <taxon>Tetraparma</taxon>
    </lineage>
</organism>
<feature type="transmembrane region" description="Helical" evidence="2">
    <location>
        <begin position="1366"/>
        <end position="1385"/>
    </location>
</feature>
<feature type="transmembrane region" description="Helical" evidence="2">
    <location>
        <begin position="1405"/>
        <end position="1426"/>
    </location>
</feature>
<feature type="transmembrane region" description="Helical" evidence="2">
    <location>
        <begin position="1175"/>
        <end position="1201"/>
    </location>
</feature>
<keyword evidence="2" id="KW-1133">Transmembrane helix</keyword>
<feature type="compositionally biased region" description="Basic and acidic residues" evidence="1">
    <location>
        <begin position="1596"/>
        <end position="1611"/>
    </location>
</feature>
<evidence type="ECO:0000313" key="5">
    <source>
        <dbReference type="EMBL" id="GMI30189.1"/>
    </source>
</evidence>
<feature type="transmembrane region" description="Helical" evidence="2">
    <location>
        <begin position="1222"/>
        <end position="1244"/>
    </location>
</feature>
<keyword evidence="2" id="KW-0812">Transmembrane</keyword>
<name>A0ABQ6MQI5_9STRA</name>
<evidence type="ECO:0000256" key="3">
    <source>
        <dbReference type="SAM" id="SignalP"/>
    </source>
</evidence>
<evidence type="ECO:0000256" key="1">
    <source>
        <dbReference type="SAM" id="MobiDB-lite"/>
    </source>
</evidence>
<dbReference type="PANTHER" id="PTHR46967:SF1">
    <property type="entry name" value="KERATIN-ASSOCIATED PROTEIN 16-1-LIKE"/>
    <property type="match status" value="1"/>
</dbReference>
<dbReference type="SUPFAM" id="SSF57184">
    <property type="entry name" value="Growth factor receptor domain"/>
    <property type="match status" value="5"/>
</dbReference>
<dbReference type="Gene3D" id="2.10.50.10">
    <property type="entry name" value="Tumor Necrosis Factor Receptor, subunit A, domain 2"/>
    <property type="match status" value="5"/>
</dbReference>
<keyword evidence="2" id="KW-0472">Membrane</keyword>
<protein>
    <recommendedName>
        <fullName evidence="4">Tyrosine-protein kinase ephrin type A/B receptor-like domain-containing protein</fullName>
    </recommendedName>
</protein>
<feature type="compositionally biased region" description="Pro residues" evidence="1">
    <location>
        <begin position="1579"/>
        <end position="1595"/>
    </location>
</feature>
<feature type="transmembrane region" description="Helical" evidence="2">
    <location>
        <begin position="1138"/>
        <end position="1163"/>
    </location>
</feature>
<dbReference type="SMART" id="SM01411">
    <property type="entry name" value="Ephrin_rec_like"/>
    <property type="match status" value="13"/>
</dbReference>
<feature type="transmembrane region" description="Helical" evidence="2">
    <location>
        <begin position="1337"/>
        <end position="1354"/>
    </location>
</feature>
<feature type="domain" description="Tyrosine-protein kinase ephrin type A/B receptor-like" evidence="4">
    <location>
        <begin position="716"/>
        <end position="756"/>
    </location>
</feature>
<feature type="chain" id="PRO_5046699422" description="Tyrosine-protein kinase ephrin type A/B receptor-like domain-containing protein" evidence="3">
    <location>
        <begin position="23"/>
        <end position="1611"/>
    </location>
</feature>
<accession>A0ABQ6MQI5</accession>
<feature type="domain" description="Tyrosine-protein kinase ephrin type A/B receptor-like" evidence="4">
    <location>
        <begin position="166"/>
        <end position="209"/>
    </location>
</feature>
<sequence length="1611" mass="169675">MIPATPLLPLLLLFSVVSSSLANSCSTGEDFLKLTLRDAYGDGWNGNNLYITELSSGDQIMAETLSGNTHWGVRYPCVPSGCYTAQAYGGGWPQEVTWYIHLSSCDSGTDQSGKNPVTDTGCEGRALASGGAGAAADSAAISTFCTACQPGSYKDSRDECQSCQAGTYSTTTDASSCSVCPAGTYAASTGSSSCSSCSAGTYLSDAGTSRTKHNSASDCYACPVGKYAPSASAACSVCGNDLYTAVISSATCSSCPTGKKISSSSAADHDNLDDCQECAVGTVYDTVTSQCEDCAAGKYGTTGGCEFCESGSYTSSAGASICASCEAGKYASDASGDKVFYGATSCSDCAAGRYSVEASVDCTECPEGRYAASGGAASCATCDAFMVSSSDFTSCAQCPQGKEAKEVGDLYRCRACAAGSYRLSSAAAADQCSLCPENTYSPSRTSSCEACEAGKASEEGSVVCYEACADGQVKDPDTDVCSCRPGQGFDDTTDDSLLCQPCARSFFSSVYSATEPCVSCDSVIQGGVTYTENGVSEDECVCPATFEEVTVDDVRTCLCPPGKLLDSDTNSCVACTDGYKADYGNDDACTSCGERKVSTEIGQTSADSCACAYSFEEEDGDCVCPVGSGLNDESGKCEICEPGYYSDDRTAGACIACPAGTWSQDLRSTSLAGCVVCAAGTYSVDQARTSPSDCTECLIGTYLEGADGVADEHDSESDCLPCAKGTYGYVGGATTCSACPTGKYGDSAGATSEAGCTECGLGKTGKLSAATSAKSCEVCPAGSWSNITGHSGNCNVCGSGKYNKDSGSTTEADCMPCGLGRYLEDNAMDAEMHDSLDDCIACARGEYGDTEGANSCVKCGPATYNPLLGQASSAACVACPAGTKGDEKDVGMTSVYECEICPKGYWNDVEGSTDGCTACPEGRTTMPLEKDLLTAEENGLSTEALNKAWYHMSADLCNVSLPGYWYEFGLEAGRAAAACPGGVDSCLEGNVCEDGYLDNRCAGCEENFYGSSSQCLPCQTHTGNWLPHVCLISVFLLCGIVYAMNMCKIKDFLHAHFARITPRLWKTAWGVLKDHSKSISSKGKIAFSYYQVVLLMGQVYSVEYPPKYEEFQTNFDWFGFNLAVEIDCYKKITYFMKLFATTAIPLAFCLIVAVVGGIGYLTANSPVTKQKRKDAAIGGVLLVTYCMLPTACLTVFQAFVCSEGVLAADQTVSCDSAEYTSIWLYAMVQVLIWPIGVPAAYLYMIGKYYGPSREQLKERIRNFTRGNFRGGGLADVKSELETAEEFMKLEAKAPKYLGVLNSEFEPQWWWMPVFEAYRKLSITGVTILLGSGTVDQLIAGMVVAIFAALVYFALQPYKDFMDDCFSMYTHFNVVLVLLCSLLVKVNKTVEVAGADLESALTPNVLAYLLIFCNMSVIAVFCLFMYVEYRALEKSVAARTNINTAFGKDAAILKFTKKLRGASQDRKGSGGEEVEETVCVNVWVTKGRAGDILGALTAEERGAASVREAAEFLEVVNSPLTSPAGSGAGSPRSPAATDAFLVTKGPKARKLERMREETSAMAHKIAKKRSSKKFEDGDNVPPPRPAAPPIGPPPPEAFKRGAGGEEEENNKL</sequence>
<dbReference type="Pfam" id="PF07699">
    <property type="entry name" value="Ephrin_rec_like"/>
    <property type="match status" value="3"/>
</dbReference>
<reference evidence="5 6" key="1">
    <citation type="journal article" date="2023" name="Commun. Biol.">
        <title>Genome analysis of Parmales, the sister group of diatoms, reveals the evolutionary specialization of diatoms from phago-mixotrophs to photoautotrophs.</title>
        <authorList>
            <person name="Ban H."/>
            <person name="Sato S."/>
            <person name="Yoshikawa S."/>
            <person name="Yamada K."/>
            <person name="Nakamura Y."/>
            <person name="Ichinomiya M."/>
            <person name="Sato N."/>
            <person name="Blanc-Mathieu R."/>
            <person name="Endo H."/>
            <person name="Kuwata A."/>
            <person name="Ogata H."/>
        </authorList>
    </citation>
    <scope>NUCLEOTIDE SEQUENCE [LARGE SCALE GENOMIC DNA]</scope>
</reference>
<feature type="compositionally biased region" description="Low complexity" evidence="1">
    <location>
        <begin position="1521"/>
        <end position="1535"/>
    </location>
</feature>
<keyword evidence="6" id="KW-1185">Reference proteome</keyword>
<evidence type="ECO:0000256" key="2">
    <source>
        <dbReference type="SAM" id="Phobius"/>
    </source>
</evidence>
<dbReference type="EMBL" id="BRYB01000446">
    <property type="protein sequence ID" value="GMI30189.1"/>
    <property type="molecule type" value="Genomic_DNA"/>
</dbReference>
<feature type="compositionally biased region" description="Basic and acidic residues" evidence="1">
    <location>
        <begin position="1548"/>
        <end position="1557"/>
    </location>
</feature>
<gene>
    <name evidence="5" type="ORF">TeGR_g14226</name>
</gene>
<evidence type="ECO:0000259" key="4">
    <source>
        <dbReference type="Pfam" id="PF07699"/>
    </source>
</evidence>
<dbReference type="InterPro" id="IPR009030">
    <property type="entry name" value="Growth_fac_rcpt_cys_sf"/>
</dbReference>
<evidence type="ECO:0000313" key="6">
    <source>
        <dbReference type="Proteomes" id="UP001165060"/>
    </source>
</evidence>
<comment type="caution">
    <text evidence="5">The sequence shown here is derived from an EMBL/GenBank/DDBJ whole genome shotgun (WGS) entry which is preliminary data.</text>
</comment>
<dbReference type="Proteomes" id="UP001165060">
    <property type="component" value="Unassembled WGS sequence"/>
</dbReference>
<dbReference type="InterPro" id="IPR011641">
    <property type="entry name" value="Tyr-kin_ephrin_A/B_rcpt-like"/>
</dbReference>
<feature type="domain" description="Tyrosine-protein kinase ephrin type A/B receptor-like" evidence="4">
    <location>
        <begin position="627"/>
        <end position="674"/>
    </location>
</feature>